<dbReference type="InterPro" id="IPR036390">
    <property type="entry name" value="WH_DNA-bd_sf"/>
</dbReference>
<evidence type="ECO:0000259" key="4">
    <source>
        <dbReference type="PROSITE" id="PS50949"/>
    </source>
</evidence>
<dbReference type="EMBL" id="JBJHZY010000001">
    <property type="protein sequence ID" value="MFL0266813.1"/>
    <property type="molecule type" value="Genomic_DNA"/>
</dbReference>
<sequence length="240" mass="28341">MKIDKRSRMPLYSQLMDILIAAIEKELKENDQIPSERDICEKYDVSRTTVRQAINELEKEGYIYKIHGKGTFVAPKRVNQDLIKFYSFTEDMKKIGKKPTSKVLDFNIINIDSYISRKIRIMEGELVYRFNRLRLADNIPMMLETTYVSYARFPGLTKEDLEREALYDLIQNRFNTLITYAEETFTPILTNETEAHILNMPKEIPSLKIERFTYAESSIIEYTTSIARGDKFKYRVKLER</sequence>
<accession>A0ABW8TQC5</accession>
<evidence type="ECO:0000256" key="2">
    <source>
        <dbReference type="ARBA" id="ARBA00023125"/>
    </source>
</evidence>
<dbReference type="InterPro" id="IPR000524">
    <property type="entry name" value="Tscrpt_reg_HTH_GntR"/>
</dbReference>
<evidence type="ECO:0000256" key="1">
    <source>
        <dbReference type="ARBA" id="ARBA00023015"/>
    </source>
</evidence>
<protein>
    <submittedName>
        <fullName evidence="5">GntR family transcriptional regulator</fullName>
    </submittedName>
</protein>
<dbReference type="InterPro" id="IPR028978">
    <property type="entry name" value="Chorismate_lyase_/UTRA_dom_sf"/>
</dbReference>
<dbReference type="PROSITE" id="PS50949">
    <property type="entry name" value="HTH_GNTR"/>
    <property type="match status" value="1"/>
</dbReference>
<keyword evidence="6" id="KW-1185">Reference proteome</keyword>
<dbReference type="SMART" id="SM00866">
    <property type="entry name" value="UTRA"/>
    <property type="match status" value="1"/>
</dbReference>
<dbReference type="InterPro" id="IPR011663">
    <property type="entry name" value="UTRA"/>
</dbReference>
<dbReference type="PANTHER" id="PTHR44846">
    <property type="entry name" value="MANNOSYL-D-GLYCERATE TRANSPORT/METABOLISM SYSTEM REPRESSOR MNGR-RELATED"/>
    <property type="match status" value="1"/>
</dbReference>
<dbReference type="Proteomes" id="UP001623661">
    <property type="component" value="Unassembled WGS sequence"/>
</dbReference>
<dbReference type="RefSeq" id="WP_406763434.1">
    <property type="nucleotide sequence ID" value="NZ_JBJHZY010000001.1"/>
</dbReference>
<dbReference type="SUPFAM" id="SSF46785">
    <property type="entry name" value="Winged helix' DNA-binding domain"/>
    <property type="match status" value="1"/>
</dbReference>
<comment type="caution">
    <text evidence="5">The sequence shown here is derived from an EMBL/GenBank/DDBJ whole genome shotgun (WGS) entry which is preliminary data.</text>
</comment>
<proteinExistence type="predicted"/>
<reference evidence="5 6" key="1">
    <citation type="submission" date="2024-11" db="EMBL/GenBank/DDBJ databases">
        <authorList>
            <person name="Heng Y.C."/>
            <person name="Lim A.C.H."/>
            <person name="Lee J.K.Y."/>
            <person name="Kittelmann S."/>
        </authorList>
    </citation>
    <scope>NUCLEOTIDE SEQUENCE [LARGE SCALE GENOMIC DNA]</scope>
    <source>
        <strain evidence="5 6">WILCCON 0202</strain>
    </source>
</reference>
<dbReference type="PRINTS" id="PR00035">
    <property type="entry name" value="HTHGNTR"/>
</dbReference>
<feature type="domain" description="HTH gntR-type" evidence="4">
    <location>
        <begin position="9"/>
        <end position="76"/>
    </location>
</feature>
<evidence type="ECO:0000256" key="3">
    <source>
        <dbReference type="ARBA" id="ARBA00023163"/>
    </source>
</evidence>
<dbReference type="Pfam" id="PF00392">
    <property type="entry name" value="GntR"/>
    <property type="match status" value="1"/>
</dbReference>
<keyword evidence="1" id="KW-0805">Transcription regulation</keyword>
<dbReference type="Gene3D" id="3.40.1410.10">
    <property type="entry name" value="Chorismate lyase-like"/>
    <property type="match status" value="1"/>
</dbReference>
<keyword evidence="3" id="KW-0804">Transcription</keyword>
<name>A0ABW8TQC5_9CLOT</name>
<keyword evidence="2" id="KW-0238">DNA-binding</keyword>
<dbReference type="Gene3D" id="1.10.10.10">
    <property type="entry name" value="Winged helix-like DNA-binding domain superfamily/Winged helix DNA-binding domain"/>
    <property type="match status" value="1"/>
</dbReference>
<gene>
    <name evidence="5" type="ORF">ACJDUH_01770</name>
</gene>
<dbReference type="InterPro" id="IPR036388">
    <property type="entry name" value="WH-like_DNA-bd_sf"/>
</dbReference>
<evidence type="ECO:0000313" key="6">
    <source>
        <dbReference type="Proteomes" id="UP001623661"/>
    </source>
</evidence>
<dbReference type="PANTHER" id="PTHR44846:SF1">
    <property type="entry name" value="MANNOSYL-D-GLYCERATE TRANSPORT_METABOLISM SYSTEM REPRESSOR MNGR-RELATED"/>
    <property type="match status" value="1"/>
</dbReference>
<dbReference type="SUPFAM" id="SSF64288">
    <property type="entry name" value="Chorismate lyase-like"/>
    <property type="match status" value="1"/>
</dbReference>
<dbReference type="SMART" id="SM00345">
    <property type="entry name" value="HTH_GNTR"/>
    <property type="match status" value="1"/>
</dbReference>
<dbReference type="Pfam" id="PF07702">
    <property type="entry name" value="UTRA"/>
    <property type="match status" value="1"/>
</dbReference>
<evidence type="ECO:0000313" key="5">
    <source>
        <dbReference type="EMBL" id="MFL0266813.1"/>
    </source>
</evidence>
<dbReference type="CDD" id="cd07377">
    <property type="entry name" value="WHTH_GntR"/>
    <property type="match status" value="1"/>
</dbReference>
<dbReference type="InterPro" id="IPR050679">
    <property type="entry name" value="Bact_HTH_transcr_reg"/>
</dbReference>
<organism evidence="5 6">
    <name type="scientific">Candidatus Clostridium radicumherbarum</name>
    <dbReference type="NCBI Taxonomy" id="3381662"/>
    <lineage>
        <taxon>Bacteria</taxon>
        <taxon>Bacillati</taxon>
        <taxon>Bacillota</taxon>
        <taxon>Clostridia</taxon>
        <taxon>Eubacteriales</taxon>
        <taxon>Clostridiaceae</taxon>
        <taxon>Clostridium</taxon>
    </lineage>
</organism>